<evidence type="ECO:0000313" key="1">
    <source>
        <dbReference type="EMBL" id="AYV77621.1"/>
    </source>
</evidence>
<gene>
    <name evidence="1" type="ORF">Dasosvirus13_7</name>
</gene>
<dbReference type="EMBL" id="MK072054">
    <property type="protein sequence ID" value="AYV77621.1"/>
    <property type="molecule type" value="Genomic_DNA"/>
</dbReference>
<name>A0A3G4ZUE6_9VIRU</name>
<organism evidence="1">
    <name type="scientific">Dasosvirus sp</name>
    <dbReference type="NCBI Taxonomy" id="2487764"/>
    <lineage>
        <taxon>Viruses</taxon>
        <taxon>Varidnaviria</taxon>
        <taxon>Bamfordvirae</taxon>
        <taxon>Nucleocytoviricota</taxon>
        <taxon>Megaviricetes</taxon>
        <taxon>Imitervirales</taxon>
        <taxon>Mimiviridae</taxon>
        <taxon>Klosneuvirinae</taxon>
    </lineage>
</organism>
<protein>
    <submittedName>
        <fullName evidence="1">Uncharacterized protein</fullName>
    </submittedName>
</protein>
<reference evidence="1" key="1">
    <citation type="submission" date="2018-10" db="EMBL/GenBank/DDBJ databases">
        <title>Hidden diversity of soil giant viruses.</title>
        <authorList>
            <person name="Schulz F."/>
            <person name="Alteio L."/>
            <person name="Goudeau D."/>
            <person name="Ryan E.M."/>
            <person name="Malmstrom R.R."/>
            <person name="Blanchard J."/>
            <person name="Woyke T."/>
        </authorList>
    </citation>
    <scope>NUCLEOTIDE SEQUENCE</scope>
    <source>
        <strain evidence="1">DSV1</strain>
    </source>
</reference>
<accession>A0A3G4ZUE6</accession>
<sequence>MCDVKNYDGKSRPMNAEEQVAFEEWARNY</sequence>
<proteinExistence type="predicted"/>